<dbReference type="PANTHER" id="PTHR34512">
    <property type="entry name" value="CELL SURFACE PROTEIN"/>
    <property type="match status" value="1"/>
</dbReference>
<protein>
    <submittedName>
        <fullName evidence="2">PQQ-binding-like beta-propeller repeat protein</fullName>
    </submittedName>
</protein>
<dbReference type="Proteomes" id="UP001595945">
    <property type="component" value="Unassembled WGS sequence"/>
</dbReference>
<dbReference type="InterPro" id="IPR015943">
    <property type="entry name" value="WD40/YVTN_repeat-like_dom_sf"/>
</dbReference>
<dbReference type="SUPFAM" id="SSF50998">
    <property type="entry name" value="Quinoprotein alcohol dehydrogenase-like"/>
    <property type="match status" value="1"/>
</dbReference>
<keyword evidence="3" id="KW-1185">Reference proteome</keyword>
<dbReference type="InterPro" id="IPR002372">
    <property type="entry name" value="PQQ_rpt_dom"/>
</dbReference>
<accession>A0ABD5Q8Z7</accession>
<dbReference type="GeneID" id="73047626"/>
<reference evidence="2 3" key="1">
    <citation type="journal article" date="2019" name="Int. J. Syst. Evol. Microbiol.">
        <title>The Global Catalogue of Microorganisms (GCM) 10K type strain sequencing project: providing services to taxonomists for standard genome sequencing and annotation.</title>
        <authorList>
            <consortium name="The Broad Institute Genomics Platform"/>
            <consortium name="The Broad Institute Genome Sequencing Center for Infectious Disease"/>
            <person name="Wu L."/>
            <person name="Ma J."/>
        </authorList>
    </citation>
    <scope>NUCLEOTIDE SEQUENCE [LARGE SCALE GENOMIC DNA]</scope>
    <source>
        <strain evidence="2 3">XZYJ18</strain>
    </source>
</reference>
<feature type="domain" description="Pyrrolo-quinoline quinone repeat" evidence="1">
    <location>
        <begin position="65"/>
        <end position="189"/>
    </location>
</feature>
<dbReference type="PROSITE" id="PS51257">
    <property type="entry name" value="PROKAR_LIPOPROTEIN"/>
    <property type="match status" value="1"/>
</dbReference>
<feature type="domain" description="Pyrrolo-quinoline quinone repeat" evidence="1">
    <location>
        <begin position="265"/>
        <end position="422"/>
    </location>
</feature>
<dbReference type="Gene3D" id="2.130.10.10">
    <property type="entry name" value="YVTN repeat-like/Quinoprotein amine dehydrogenase"/>
    <property type="match status" value="2"/>
</dbReference>
<dbReference type="EMBL" id="JBHSHT010000005">
    <property type="protein sequence ID" value="MFC4827147.1"/>
    <property type="molecule type" value="Genomic_DNA"/>
</dbReference>
<evidence type="ECO:0000259" key="1">
    <source>
        <dbReference type="Pfam" id="PF13360"/>
    </source>
</evidence>
<comment type="caution">
    <text evidence="2">The sequence shown here is derived from an EMBL/GenBank/DDBJ whole genome shotgun (WGS) entry which is preliminary data.</text>
</comment>
<dbReference type="RefSeq" id="WP_368410515.1">
    <property type="nucleotide sequence ID" value="NZ_CP100402.1"/>
</dbReference>
<dbReference type="Pfam" id="PF13360">
    <property type="entry name" value="PQQ_2"/>
    <property type="match status" value="2"/>
</dbReference>
<name>A0ABD5Q8Z7_9EURY</name>
<organism evidence="2 3">
    <name type="scientific">Halorussus aquaticus</name>
    <dbReference type="NCBI Taxonomy" id="2953748"/>
    <lineage>
        <taxon>Archaea</taxon>
        <taxon>Methanobacteriati</taxon>
        <taxon>Methanobacteriota</taxon>
        <taxon>Stenosarchaea group</taxon>
        <taxon>Halobacteria</taxon>
        <taxon>Halobacteriales</taxon>
        <taxon>Haladaptataceae</taxon>
        <taxon>Halorussus</taxon>
    </lineage>
</organism>
<dbReference type="InterPro" id="IPR018391">
    <property type="entry name" value="PQQ_b-propeller_rpt"/>
</dbReference>
<dbReference type="PANTHER" id="PTHR34512:SF30">
    <property type="entry name" value="OUTER MEMBRANE PROTEIN ASSEMBLY FACTOR BAMB"/>
    <property type="match status" value="1"/>
</dbReference>
<gene>
    <name evidence="2" type="ORF">ACFO9K_23170</name>
</gene>
<sequence>MPSTRRTFLAACTSTLTTLTGCLSFDTPSARGRWPRRTVDNARTGFASTDGPTVSLHVEWQRSRESRGVVTVSPVVSDGTLYFGYSREATSDERGGAWLEAFDAATGESLWTTELWRSDEFYYFYLSDSLVLTDDRLFVQTKPGLKAVDVDGDEQWVFDNLYQGQQTPDAIPPVVTDDIVVTGTYSTSVAETEQPETVFGLDPDNGTERWRVTLPDLSGMWQLAAADGTVYVPMVESERLIALDIVTGEKQWQLEVPVAGTPTIVDDTLLIPLREHDNQQSIAAVDLPTKTVRWRTPVGARWGDAGLTVADDLVYYVAEFGVEARHTETGERVWRFGGRTEGQPEMDLVSTPVVASDSIYVPGWIQRDTMYGHLFVLDAQTGTEQTRVELGRNREMGRSIPAVTSDLVFAATNTGNLYAFGECGTSILDFCLTD</sequence>
<dbReference type="InterPro" id="IPR011047">
    <property type="entry name" value="Quinoprotein_ADH-like_sf"/>
</dbReference>
<evidence type="ECO:0000313" key="2">
    <source>
        <dbReference type="EMBL" id="MFC4827147.1"/>
    </source>
</evidence>
<dbReference type="SMART" id="SM00564">
    <property type="entry name" value="PQQ"/>
    <property type="match status" value="7"/>
</dbReference>
<dbReference type="AlphaFoldDB" id="A0ABD5Q8Z7"/>
<proteinExistence type="predicted"/>
<evidence type="ECO:0000313" key="3">
    <source>
        <dbReference type="Proteomes" id="UP001595945"/>
    </source>
</evidence>